<dbReference type="SUPFAM" id="SSF49764">
    <property type="entry name" value="HSP20-like chaperones"/>
    <property type="match status" value="1"/>
</dbReference>
<keyword evidence="5" id="KW-1185">Reference proteome</keyword>
<name>A0AAD5Z068_9AGAR</name>
<reference evidence="4" key="1">
    <citation type="submission" date="2022-07" db="EMBL/GenBank/DDBJ databases">
        <title>Genome Sequence of Leucocoprinus birnbaumii.</title>
        <authorList>
            <person name="Buettner E."/>
        </authorList>
    </citation>
    <scope>NUCLEOTIDE SEQUENCE</scope>
    <source>
        <strain evidence="4">VT141</strain>
    </source>
</reference>
<dbReference type="FunFam" id="2.60.40.790:FF:000013">
    <property type="entry name" value="Very-long-chain (3R)-3-hydroxyacyl-CoA dehydratase"/>
    <property type="match status" value="1"/>
</dbReference>
<dbReference type="InterPro" id="IPR008978">
    <property type="entry name" value="HSP20-like_chaperone"/>
</dbReference>
<dbReference type="Pfam" id="PF04969">
    <property type="entry name" value="CS"/>
    <property type="match status" value="1"/>
</dbReference>
<dbReference type="PANTHER" id="PTHR22932">
    <property type="entry name" value="TELOMERASE-BINDING PROTEIN P23 HSP90 CO-CHAPERONE"/>
    <property type="match status" value="1"/>
</dbReference>
<gene>
    <name evidence="4" type="ORF">NP233_g515</name>
</gene>
<evidence type="ECO:0000259" key="3">
    <source>
        <dbReference type="PROSITE" id="PS51203"/>
    </source>
</evidence>
<sequence>MPTHPEVLWAQRSSETDEEKNIIYLTVNLPDIDQSTLDYSLTGTEFKFKTKAGVDQPREYECDLVFFDEIDPEKSSKKISSRALDLKLQKKTLKEEYWPRLTKDKNRFVKTNFDKWVDEDEQDPSVQEKDDDYEGMGGMGGMPGMGGMGGMGGMPGMGGPGGMDIEAMMEQLKSSGGMPDLGEGSGSGAPDAGGDDESDDEGPPPLEDAEPST</sequence>
<evidence type="ECO:0000256" key="1">
    <source>
        <dbReference type="ARBA" id="ARBA00025733"/>
    </source>
</evidence>
<dbReference type="GO" id="GO:0051087">
    <property type="term" value="F:protein-folding chaperone binding"/>
    <property type="evidence" value="ECO:0007669"/>
    <property type="project" value="TreeGrafter"/>
</dbReference>
<dbReference type="GO" id="GO:0005829">
    <property type="term" value="C:cytosol"/>
    <property type="evidence" value="ECO:0007669"/>
    <property type="project" value="TreeGrafter"/>
</dbReference>
<proteinExistence type="inferred from homology"/>
<feature type="domain" description="CS" evidence="3">
    <location>
        <begin position="2"/>
        <end position="102"/>
    </location>
</feature>
<organism evidence="4 5">
    <name type="scientific">Leucocoprinus birnbaumii</name>
    <dbReference type="NCBI Taxonomy" id="56174"/>
    <lineage>
        <taxon>Eukaryota</taxon>
        <taxon>Fungi</taxon>
        <taxon>Dikarya</taxon>
        <taxon>Basidiomycota</taxon>
        <taxon>Agaricomycotina</taxon>
        <taxon>Agaricomycetes</taxon>
        <taxon>Agaricomycetidae</taxon>
        <taxon>Agaricales</taxon>
        <taxon>Agaricineae</taxon>
        <taxon>Agaricaceae</taxon>
        <taxon>Leucocoprinus</taxon>
    </lineage>
</organism>
<evidence type="ECO:0000256" key="2">
    <source>
        <dbReference type="SAM" id="MobiDB-lite"/>
    </source>
</evidence>
<comment type="caution">
    <text evidence="4">The sequence shown here is derived from an EMBL/GenBank/DDBJ whole genome shotgun (WGS) entry which is preliminary data.</text>
</comment>
<dbReference type="Proteomes" id="UP001213000">
    <property type="component" value="Unassembled WGS sequence"/>
</dbReference>
<feature type="compositionally biased region" description="Acidic residues" evidence="2">
    <location>
        <begin position="193"/>
        <end position="213"/>
    </location>
</feature>
<protein>
    <recommendedName>
        <fullName evidence="3">CS domain-containing protein</fullName>
    </recommendedName>
</protein>
<dbReference type="Gene3D" id="2.60.40.790">
    <property type="match status" value="1"/>
</dbReference>
<dbReference type="CDD" id="cd06465">
    <property type="entry name" value="p23_hB-ind1_like"/>
    <property type="match status" value="1"/>
</dbReference>
<dbReference type="InterPro" id="IPR045250">
    <property type="entry name" value="p23-like"/>
</dbReference>
<dbReference type="EMBL" id="JANIEX010000015">
    <property type="protein sequence ID" value="KAJ3576267.1"/>
    <property type="molecule type" value="Genomic_DNA"/>
</dbReference>
<dbReference type="GO" id="GO:0006457">
    <property type="term" value="P:protein folding"/>
    <property type="evidence" value="ECO:0007669"/>
    <property type="project" value="TreeGrafter"/>
</dbReference>
<dbReference type="PANTHER" id="PTHR22932:SF1">
    <property type="entry name" value="CO-CHAPERONE PROTEIN DAF-41"/>
    <property type="match status" value="1"/>
</dbReference>
<dbReference type="GO" id="GO:0005634">
    <property type="term" value="C:nucleus"/>
    <property type="evidence" value="ECO:0007669"/>
    <property type="project" value="TreeGrafter"/>
</dbReference>
<dbReference type="InterPro" id="IPR007052">
    <property type="entry name" value="CS_dom"/>
</dbReference>
<feature type="compositionally biased region" description="Gly residues" evidence="2">
    <location>
        <begin position="146"/>
        <end position="162"/>
    </location>
</feature>
<dbReference type="GO" id="GO:0051879">
    <property type="term" value="F:Hsp90 protein binding"/>
    <property type="evidence" value="ECO:0007669"/>
    <property type="project" value="InterPro"/>
</dbReference>
<dbReference type="GO" id="GO:0051131">
    <property type="term" value="P:chaperone-mediated protein complex assembly"/>
    <property type="evidence" value="ECO:0007669"/>
    <property type="project" value="TreeGrafter"/>
</dbReference>
<accession>A0AAD5Z068</accession>
<comment type="similarity">
    <text evidence="1">Belongs to the p23/wos2 family.</text>
</comment>
<evidence type="ECO:0000313" key="4">
    <source>
        <dbReference type="EMBL" id="KAJ3576267.1"/>
    </source>
</evidence>
<dbReference type="AlphaFoldDB" id="A0AAD5Z068"/>
<evidence type="ECO:0000313" key="5">
    <source>
        <dbReference type="Proteomes" id="UP001213000"/>
    </source>
</evidence>
<feature type="region of interest" description="Disordered" evidence="2">
    <location>
        <begin position="146"/>
        <end position="213"/>
    </location>
</feature>
<dbReference type="PROSITE" id="PS51203">
    <property type="entry name" value="CS"/>
    <property type="match status" value="1"/>
</dbReference>